<evidence type="ECO:0000313" key="2">
    <source>
        <dbReference type="Proteomes" id="UP000521017"/>
    </source>
</evidence>
<name>A0A7X0J6B8_9SPHI</name>
<dbReference type="EMBL" id="JACHCC010000008">
    <property type="protein sequence ID" value="MBB6501172.1"/>
    <property type="molecule type" value="Genomic_DNA"/>
</dbReference>
<gene>
    <name evidence="1" type="ORF">HDF25_003335</name>
</gene>
<sequence length="56" mass="6215">MIVIYYSWNEAVVLPASSIDKDTQGTQLNYSPGNTVLTVQYLPNSKAVSFETAFEL</sequence>
<reference evidence="1 2" key="1">
    <citation type="submission" date="2020-08" db="EMBL/GenBank/DDBJ databases">
        <title>Genomic Encyclopedia of Type Strains, Phase IV (KMG-V): Genome sequencing to study the core and pangenomes of soil and plant-associated prokaryotes.</title>
        <authorList>
            <person name="Whitman W."/>
        </authorList>
    </citation>
    <scope>NUCLEOTIDE SEQUENCE [LARGE SCALE GENOMIC DNA]</scope>
    <source>
        <strain evidence="1 2">M2T3</strain>
    </source>
</reference>
<proteinExistence type="predicted"/>
<protein>
    <submittedName>
        <fullName evidence="1">Uncharacterized protein</fullName>
    </submittedName>
</protein>
<comment type="caution">
    <text evidence="1">The sequence shown here is derived from an EMBL/GenBank/DDBJ whole genome shotgun (WGS) entry which is preliminary data.</text>
</comment>
<organism evidence="1 2">
    <name type="scientific">Pedobacter cryoconitis</name>
    <dbReference type="NCBI Taxonomy" id="188932"/>
    <lineage>
        <taxon>Bacteria</taxon>
        <taxon>Pseudomonadati</taxon>
        <taxon>Bacteroidota</taxon>
        <taxon>Sphingobacteriia</taxon>
        <taxon>Sphingobacteriales</taxon>
        <taxon>Sphingobacteriaceae</taxon>
        <taxon>Pedobacter</taxon>
    </lineage>
</organism>
<dbReference type="RefSeq" id="WP_184626649.1">
    <property type="nucleotide sequence ID" value="NZ_JACHCC010000008.1"/>
</dbReference>
<dbReference type="AlphaFoldDB" id="A0A7X0J6B8"/>
<dbReference type="Proteomes" id="UP000521017">
    <property type="component" value="Unassembled WGS sequence"/>
</dbReference>
<evidence type="ECO:0000313" key="1">
    <source>
        <dbReference type="EMBL" id="MBB6501172.1"/>
    </source>
</evidence>
<accession>A0A7X0J6B8</accession>